<feature type="compositionally biased region" description="Basic residues" evidence="1">
    <location>
        <begin position="27"/>
        <end position="41"/>
    </location>
</feature>
<evidence type="ECO:0000313" key="3">
    <source>
        <dbReference type="Proteomes" id="UP001528823"/>
    </source>
</evidence>
<accession>A0ABT5U9A3</accession>
<feature type="compositionally biased region" description="Polar residues" evidence="1">
    <location>
        <begin position="57"/>
        <end position="87"/>
    </location>
</feature>
<dbReference type="Proteomes" id="UP001528823">
    <property type="component" value="Unassembled WGS sequence"/>
</dbReference>
<protein>
    <submittedName>
        <fullName evidence="2">Uncharacterized protein</fullName>
    </submittedName>
</protein>
<keyword evidence="3" id="KW-1185">Reference proteome</keyword>
<comment type="caution">
    <text evidence="2">The sequence shown here is derived from an EMBL/GenBank/DDBJ whole genome shotgun (WGS) entry which is preliminary data.</text>
</comment>
<gene>
    <name evidence="2" type="ORF">ORQ98_13310</name>
</gene>
<dbReference type="RefSeq" id="WP_274689298.1">
    <property type="nucleotide sequence ID" value="NZ_JAPMOU010000015.1"/>
</dbReference>
<organism evidence="2 3">
    <name type="scientific">Spartinivicinus poritis</name>
    <dbReference type="NCBI Taxonomy" id="2994640"/>
    <lineage>
        <taxon>Bacteria</taxon>
        <taxon>Pseudomonadati</taxon>
        <taxon>Pseudomonadota</taxon>
        <taxon>Gammaproteobacteria</taxon>
        <taxon>Oceanospirillales</taxon>
        <taxon>Zooshikellaceae</taxon>
        <taxon>Spartinivicinus</taxon>
    </lineage>
</organism>
<name>A0ABT5U9A3_9GAMM</name>
<sequence length="150" mass="17682">MAKYLYTTVYEQFTGQKPPEPEPKPEHRQRKTHGHPYRMRHNMQNQRDQQEGDLQPPSYQQESQQHSGNGYNNTRSSHNNAGHNNKGTGHPFRQNRARQQAGYYNNQQPQQSTYEAGEPRSRQNQAAPKVVYKKRRQFRSPQDSQQQYDA</sequence>
<feature type="compositionally biased region" description="Polar residues" evidence="1">
    <location>
        <begin position="139"/>
        <end position="150"/>
    </location>
</feature>
<feature type="region of interest" description="Disordered" evidence="1">
    <location>
        <begin position="1"/>
        <end position="150"/>
    </location>
</feature>
<evidence type="ECO:0000256" key="1">
    <source>
        <dbReference type="SAM" id="MobiDB-lite"/>
    </source>
</evidence>
<feature type="compositionally biased region" description="Polar residues" evidence="1">
    <location>
        <begin position="102"/>
        <end position="114"/>
    </location>
</feature>
<dbReference type="EMBL" id="JAPMOU010000015">
    <property type="protein sequence ID" value="MDE1462948.1"/>
    <property type="molecule type" value="Genomic_DNA"/>
</dbReference>
<proteinExistence type="predicted"/>
<evidence type="ECO:0000313" key="2">
    <source>
        <dbReference type="EMBL" id="MDE1462948.1"/>
    </source>
</evidence>
<reference evidence="2 3" key="1">
    <citation type="submission" date="2022-11" db="EMBL/GenBank/DDBJ databases">
        <title>Spartinivicinus poritis sp. nov., isolated from scleractinian coral Porites lutea.</title>
        <authorList>
            <person name="Zhang G."/>
            <person name="Cai L."/>
            <person name="Wei Q."/>
        </authorList>
    </citation>
    <scope>NUCLEOTIDE SEQUENCE [LARGE SCALE GENOMIC DNA]</scope>
    <source>
        <strain evidence="2 3">A2-2</strain>
    </source>
</reference>